<proteinExistence type="predicted"/>
<reference evidence="1 2" key="1">
    <citation type="submission" date="2020-08" db="EMBL/GenBank/DDBJ databases">
        <title>Functional genomics of gut bacteria from endangered species of beetles.</title>
        <authorList>
            <person name="Carlos-Shanley C."/>
        </authorList>
    </citation>
    <scope>NUCLEOTIDE SEQUENCE [LARGE SCALE GENOMIC DNA]</scope>
    <source>
        <strain evidence="1 2">S00224</strain>
    </source>
</reference>
<name>A0A7W7K485_9SPHN</name>
<accession>A0A7W7K485</accession>
<protein>
    <submittedName>
        <fullName evidence="1">Uncharacterized protein</fullName>
    </submittedName>
</protein>
<keyword evidence="2" id="KW-1185">Reference proteome</keyword>
<comment type="caution">
    <text evidence="1">The sequence shown here is derived from an EMBL/GenBank/DDBJ whole genome shotgun (WGS) entry which is preliminary data.</text>
</comment>
<dbReference type="Proteomes" id="UP000575241">
    <property type="component" value="Unassembled WGS sequence"/>
</dbReference>
<dbReference type="InterPro" id="IPR039498">
    <property type="entry name" value="NTP_transf_5"/>
</dbReference>
<dbReference type="AlphaFoldDB" id="A0A7W7K485"/>
<evidence type="ECO:0000313" key="1">
    <source>
        <dbReference type="EMBL" id="MBB4840744.1"/>
    </source>
</evidence>
<evidence type="ECO:0000313" key="2">
    <source>
        <dbReference type="Proteomes" id="UP000575241"/>
    </source>
</evidence>
<dbReference type="EMBL" id="JACHLN010000004">
    <property type="protein sequence ID" value="MBB4840744.1"/>
    <property type="molecule type" value="Genomic_DNA"/>
</dbReference>
<gene>
    <name evidence="1" type="ORF">HNP52_003841</name>
</gene>
<sequence>MNPGWRLATILRDPSASLAFSPEEWTELLAVARAEQMAGTLAHRLHGLALPDRIKRLVEDAIASTEQVRLAALWEAEMARRALAPLGVPVVLLKGTAFAAAGLSPSAGRNIGDLDILVPLESLGEVEAALIAAGWEWVKPDPYDDAYYRRWMHELPPLIHRERDRMIDVHHTILPLTARITPDAAGLIAASEPLENGLCILSRPDILVHAVAHLLADGDLAGGMRNLWDFHCLVRDGGTEGLLERARHHGLAREMARALRLSHALYGTEVPLEYQRLGLADRLYLRRLTARDGWGRQTRRPLRMAFYVRSHWLRMPPAMLARHLWTKYRKGYRPVG</sequence>
<organism evidence="1 2">
    <name type="scientific">Sphingomonas kyeonggiensis</name>
    <dbReference type="NCBI Taxonomy" id="1268553"/>
    <lineage>
        <taxon>Bacteria</taxon>
        <taxon>Pseudomonadati</taxon>
        <taxon>Pseudomonadota</taxon>
        <taxon>Alphaproteobacteria</taxon>
        <taxon>Sphingomonadales</taxon>
        <taxon>Sphingomonadaceae</taxon>
        <taxon>Sphingomonas</taxon>
    </lineage>
</organism>
<dbReference type="RefSeq" id="WP_184169349.1">
    <property type="nucleotide sequence ID" value="NZ_JACHLN010000004.1"/>
</dbReference>
<dbReference type="Pfam" id="PF14907">
    <property type="entry name" value="NTP_transf_5"/>
    <property type="match status" value="1"/>
</dbReference>